<feature type="region of interest" description="Disordered" evidence="1">
    <location>
        <begin position="115"/>
        <end position="150"/>
    </location>
</feature>
<proteinExistence type="predicted"/>
<sequence length="259" mass="29849">IMKIVNALSAMQQVGAPAACAFLLGNPDHYTDQMFKSFYWTSYVSFATDTARIDSHTSHDDQDSSHSEKVLLSRHEDNIVAYYRVNDYIYHPHEYQNTCLYNYLTTTVVRKIRRQRSGRLPPDPGEISDNDESYRDEHGDDSTVPVGSRSDGTLSGDRFLHDHPLHATHNVCRVSRLYILNFIGPVLPRKDAGDREMYCRTMLVFFKPNGWRTETDICLNHASWEEAFHATTFAENHVQIMRNMNVLYECLDARDDYAA</sequence>
<evidence type="ECO:0000313" key="3">
    <source>
        <dbReference type="Proteomes" id="UP000015241"/>
    </source>
</evidence>
<evidence type="ECO:0000256" key="1">
    <source>
        <dbReference type="SAM" id="MobiDB-lite"/>
    </source>
</evidence>
<evidence type="ECO:0000313" key="2">
    <source>
        <dbReference type="EMBL" id="EPT00900.1"/>
    </source>
</evidence>
<dbReference type="EMBL" id="KE504145">
    <property type="protein sequence ID" value="EPT00900.1"/>
    <property type="molecule type" value="Genomic_DNA"/>
</dbReference>
<dbReference type="AlphaFoldDB" id="S8FRL0"/>
<dbReference type="eggNOG" id="ENOG502SK3Y">
    <property type="taxonomic scope" value="Eukaryota"/>
</dbReference>
<organism evidence="2 3">
    <name type="scientific">Fomitopsis schrenkii</name>
    <name type="common">Brown rot fungus</name>
    <dbReference type="NCBI Taxonomy" id="2126942"/>
    <lineage>
        <taxon>Eukaryota</taxon>
        <taxon>Fungi</taxon>
        <taxon>Dikarya</taxon>
        <taxon>Basidiomycota</taxon>
        <taxon>Agaricomycotina</taxon>
        <taxon>Agaricomycetes</taxon>
        <taxon>Polyporales</taxon>
        <taxon>Fomitopsis</taxon>
    </lineage>
</organism>
<reference evidence="2 3" key="1">
    <citation type="journal article" date="2012" name="Science">
        <title>The Paleozoic origin of enzymatic lignin decomposition reconstructed from 31 fungal genomes.</title>
        <authorList>
            <person name="Floudas D."/>
            <person name="Binder M."/>
            <person name="Riley R."/>
            <person name="Barry K."/>
            <person name="Blanchette R.A."/>
            <person name="Henrissat B."/>
            <person name="Martinez A.T."/>
            <person name="Otillar R."/>
            <person name="Spatafora J.W."/>
            <person name="Yadav J.S."/>
            <person name="Aerts A."/>
            <person name="Benoit I."/>
            <person name="Boyd A."/>
            <person name="Carlson A."/>
            <person name="Copeland A."/>
            <person name="Coutinho P.M."/>
            <person name="de Vries R.P."/>
            <person name="Ferreira P."/>
            <person name="Findley K."/>
            <person name="Foster B."/>
            <person name="Gaskell J."/>
            <person name="Glotzer D."/>
            <person name="Gorecki P."/>
            <person name="Heitman J."/>
            <person name="Hesse C."/>
            <person name="Hori C."/>
            <person name="Igarashi K."/>
            <person name="Jurgens J.A."/>
            <person name="Kallen N."/>
            <person name="Kersten P."/>
            <person name="Kohler A."/>
            <person name="Kuees U."/>
            <person name="Kumar T.K.A."/>
            <person name="Kuo A."/>
            <person name="LaButti K."/>
            <person name="Larrondo L.F."/>
            <person name="Lindquist E."/>
            <person name="Ling A."/>
            <person name="Lombard V."/>
            <person name="Lucas S."/>
            <person name="Lundell T."/>
            <person name="Martin R."/>
            <person name="McLaughlin D.J."/>
            <person name="Morgenstern I."/>
            <person name="Morin E."/>
            <person name="Murat C."/>
            <person name="Nagy L.G."/>
            <person name="Nolan M."/>
            <person name="Ohm R.A."/>
            <person name="Patyshakuliyeva A."/>
            <person name="Rokas A."/>
            <person name="Ruiz-Duenas F.J."/>
            <person name="Sabat G."/>
            <person name="Salamov A."/>
            <person name="Samejima M."/>
            <person name="Schmutz J."/>
            <person name="Slot J.C."/>
            <person name="St John F."/>
            <person name="Stenlid J."/>
            <person name="Sun H."/>
            <person name="Sun S."/>
            <person name="Syed K."/>
            <person name="Tsang A."/>
            <person name="Wiebenga A."/>
            <person name="Young D."/>
            <person name="Pisabarro A."/>
            <person name="Eastwood D.C."/>
            <person name="Martin F."/>
            <person name="Cullen D."/>
            <person name="Grigoriev I.V."/>
            <person name="Hibbett D.S."/>
        </authorList>
    </citation>
    <scope>NUCLEOTIDE SEQUENCE</scope>
    <source>
        <strain evidence="3">FP-58527</strain>
    </source>
</reference>
<dbReference type="STRING" id="743788.S8FRL0"/>
<dbReference type="Proteomes" id="UP000015241">
    <property type="component" value="Unassembled WGS sequence"/>
</dbReference>
<dbReference type="OrthoDB" id="3259294at2759"/>
<accession>S8FRL0</accession>
<gene>
    <name evidence="2" type="ORF">FOMPIDRAFT_1103798</name>
</gene>
<feature type="non-terminal residue" evidence="2">
    <location>
        <position position="1"/>
    </location>
</feature>
<feature type="non-terminal residue" evidence="2">
    <location>
        <position position="259"/>
    </location>
</feature>
<protein>
    <submittedName>
        <fullName evidence="2">Uncharacterized protein</fullName>
    </submittedName>
</protein>
<dbReference type="HOGENOM" id="CLU_026214_1_0_1"/>
<dbReference type="InParanoid" id="S8FRL0"/>
<name>S8FRL0_FOMSC</name>
<feature type="compositionally biased region" description="Basic and acidic residues" evidence="1">
    <location>
        <begin position="132"/>
        <end position="141"/>
    </location>
</feature>
<keyword evidence="3" id="KW-1185">Reference proteome</keyword>